<evidence type="ECO:0000256" key="1">
    <source>
        <dbReference type="SAM" id="MobiDB-lite"/>
    </source>
</evidence>
<accession>A0A6M4GW59</accession>
<reference evidence="2 3" key="1">
    <citation type="submission" date="2020-04" db="EMBL/GenBank/DDBJ databases">
        <title>Usitatibacter rugosus gen. nov., sp. nov. and Usitatibacter palustris sp. nov., novel members of Usitatibacteraceae fam. nov. within the order Nitrosomonadales isolated from soil.</title>
        <authorList>
            <person name="Huber K.J."/>
            <person name="Neumann-Schaal M."/>
            <person name="Geppert A."/>
            <person name="Luckner M."/>
            <person name="Wanner G."/>
            <person name="Overmann J."/>
        </authorList>
    </citation>
    <scope>NUCLEOTIDE SEQUENCE [LARGE SCALE GENOMIC DNA]</scope>
    <source>
        <strain evidence="2 3">0125_3</strain>
    </source>
</reference>
<dbReference type="KEGG" id="uru:DSM104443_02619"/>
<evidence type="ECO:0000313" key="3">
    <source>
        <dbReference type="Proteomes" id="UP000501534"/>
    </source>
</evidence>
<organism evidence="2 3">
    <name type="scientific">Usitatibacter rugosus</name>
    <dbReference type="NCBI Taxonomy" id="2732067"/>
    <lineage>
        <taxon>Bacteria</taxon>
        <taxon>Pseudomonadati</taxon>
        <taxon>Pseudomonadota</taxon>
        <taxon>Betaproteobacteria</taxon>
        <taxon>Nitrosomonadales</taxon>
        <taxon>Usitatibacteraceae</taxon>
        <taxon>Usitatibacter</taxon>
    </lineage>
</organism>
<dbReference type="AlphaFoldDB" id="A0A6M4GW59"/>
<evidence type="ECO:0000313" key="2">
    <source>
        <dbReference type="EMBL" id="QJR11541.1"/>
    </source>
</evidence>
<keyword evidence="3" id="KW-1185">Reference proteome</keyword>
<feature type="compositionally biased region" description="Basic and acidic residues" evidence="1">
    <location>
        <begin position="1"/>
        <end position="17"/>
    </location>
</feature>
<dbReference type="Proteomes" id="UP000501534">
    <property type="component" value="Chromosome"/>
</dbReference>
<feature type="compositionally biased region" description="Basic and acidic residues" evidence="1">
    <location>
        <begin position="37"/>
        <end position="66"/>
    </location>
</feature>
<name>A0A6M4GW59_9PROT</name>
<proteinExistence type="predicted"/>
<sequence>MKPQNDKPTDKPSKDAGAKPGPYGEGNYEATRQYNKGVKDHMEHHDIEKEARDAAPKSDAEAKEMLEAEQAAASRSKAESPNVRKANSTK</sequence>
<gene>
    <name evidence="2" type="ORF">DSM104443_02619</name>
</gene>
<dbReference type="EMBL" id="CP053069">
    <property type="protein sequence ID" value="QJR11541.1"/>
    <property type="molecule type" value="Genomic_DNA"/>
</dbReference>
<feature type="region of interest" description="Disordered" evidence="1">
    <location>
        <begin position="1"/>
        <end position="90"/>
    </location>
</feature>
<dbReference type="RefSeq" id="WP_171092968.1">
    <property type="nucleotide sequence ID" value="NZ_CP053069.1"/>
</dbReference>
<protein>
    <submittedName>
        <fullName evidence="2">Uncharacterized protein</fullName>
    </submittedName>
</protein>